<keyword evidence="1" id="KW-0732">Signal</keyword>
<feature type="non-terminal residue" evidence="4">
    <location>
        <position position="180"/>
    </location>
</feature>
<sequence>WPKVVVSITPDRHVFIGEWVTLRCDIHGGRNTQRSYSWYKNGEFQKHGDTLSFWVDANSDRDDYTCREYYTRLESDAVRLTVSVKPKPTLRMNRQSSIHTGDTVTLTCNLQEGTGWEFLFYKNNQQLQHSSTEPVNTNTLHVTVYTTGDTVYKCVARRYNTWADTHYYTEYSNGVLITAT</sequence>
<dbReference type="Proteomes" id="UP000727407">
    <property type="component" value="Unassembled WGS sequence"/>
</dbReference>
<dbReference type="EMBL" id="QNUK01000837">
    <property type="protein sequence ID" value="KAF5889256.1"/>
    <property type="molecule type" value="Genomic_DNA"/>
</dbReference>
<protein>
    <submittedName>
        <fullName evidence="4">Fc receptor-like protein 5 isoform X1</fullName>
    </submittedName>
</protein>
<dbReference type="InterPro" id="IPR050488">
    <property type="entry name" value="Ig_Fc_receptor"/>
</dbReference>
<dbReference type="InterPro" id="IPR013783">
    <property type="entry name" value="Ig-like_fold"/>
</dbReference>
<evidence type="ECO:0000259" key="3">
    <source>
        <dbReference type="PROSITE" id="PS50835"/>
    </source>
</evidence>
<dbReference type="GO" id="GO:0007166">
    <property type="term" value="P:cell surface receptor signaling pathway"/>
    <property type="evidence" value="ECO:0007669"/>
    <property type="project" value="TreeGrafter"/>
</dbReference>
<reference evidence="4" key="1">
    <citation type="submission" date="2020-07" db="EMBL/GenBank/DDBJ databases">
        <title>Clarias magur genome sequencing, assembly and annotation.</title>
        <authorList>
            <person name="Kushwaha B."/>
            <person name="Kumar R."/>
            <person name="Das P."/>
            <person name="Joshi C.G."/>
            <person name="Kumar D."/>
            <person name="Nagpure N.S."/>
            <person name="Pandey M."/>
            <person name="Agarwal S."/>
            <person name="Srivastava S."/>
            <person name="Singh M."/>
            <person name="Sahoo L."/>
            <person name="Jayasankar P."/>
            <person name="Meher P.K."/>
            <person name="Koringa P.G."/>
            <person name="Iquebal M.A."/>
            <person name="Das S.P."/>
            <person name="Bit A."/>
            <person name="Patnaik S."/>
            <person name="Patel N."/>
            <person name="Shah T.M."/>
            <person name="Hinsu A."/>
            <person name="Jena J.K."/>
        </authorList>
    </citation>
    <scope>NUCLEOTIDE SEQUENCE</scope>
    <source>
        <strain evidence="4">CIFAMagur01</strain>
        <tissue evidence="4">Testis</tissue>
    </source>
</reference>
<dbReference type="SUPFAM" id="SSF48726">
    <property type="entry name" value="Immunoglobulin"/>
    <property type="match status" value="2"/>
</dbReference>
<feature type="domain" description="Ig-like" evidence="3">
    <location>
        <begin position="2"/>
        <end position="83"/>
    </location>
</feature>
<dbReference type="PANTHER" id="PTHR11481">
    <property type="entry name" value="IMMUNOGLOBULIN FC RECEPTOR"/>
    <property type="match status" value="1"/>
</dbReference>
<dbReference type="SMART" id="SM00409">
    <property type="entry name" value="IG"/>
    <property type="match status" value="2"/>
</dbReference>
<dbReference type="GO" id="GO:0006955">
    <property type="term" value="P:immune response"/>
    <property type="evidence" value="ECO:0007669"/>
    <property type="project" value="TreeGrafter"/>
</dbReference>
<dbReference type="Pfam" id="PF13895">
    <property type="entry name" value="Ig_2"/>
    <property type="match status" value="2"/>
</dbReference>
<proteinExistence type="predicted"/>
<dbReference type="GO" id="GO:0009897">
    <property type="term" value="C:external side of plasma membrane"/>
    <property type="evidence" value="ECO:0007669"/>
    <property type="project" value="TreeGrafter"/>
</dbReference>
<dbReference type="AlphaFoldDB" id="A0A8J4T4U1"/>
<evidence type="ECO:0000313" key="5">
    <source>
        <dbReference type="Proteomes" id="UP000727407"/>
    </source>
</evidence>
<evidence type="ECO:0000313" key="4">
    <source>
        <dbReference type="EMBL" id="KAF5889256.1"/>
    </source>
</evidence>
<evidence type="ECO:0000256" key="2">
    <source>
        <dbReference type="ARBA" id="ARBA00023157"/>
    </source>
</evidence>
<organism evidence="4 5">
    <name type="scientific">Clarias magur</name>
    <name type="common">Asian catfish</name>
    <name type="synonym">Macropteronotus magur</name>
    <dbReference type="NCBI Taxonomy" id="1594786"/>
    <lineage>
        <taxon>Eukaryota</taxon>
        <taxon>Metazoa</taxon>
        <taxon>Chordata</taxon>
        <taxon>Craniata</taxon>
        <taxon>Vertebrata</taxon>
        <taxon>Euteleostomi</taxon>
        <taxon>Actinopterygii</taxon>
        <taxon>Neopterygii</taxon>
        <taxon>Teleostei</taxon>
        <taxon>Ostariophysi</taxon>
        <taxon>Siluriformes</taxon>
        <taxon>Clariidae</taxon>
        <taxon>Clarias</taxon>
    </lineage>
</organism>
<comment type="caution">
    <text evidence="4">The sequence shown here is derived from an EMBL/GenBank/DDBJ whole genome shotgun (WGS) entry which is preliminary data.</text>
</comment>
<name>A0A8J4T4U1_CLAMG</name>
<dbReference type="GO" id="GO:0004888">
    <property type="term" value="F:transmembrane signaling receptor activity"/>
    <property type="evidence" value="ECO:0007669"/>
    <property type="project" value="TreeGrafter"/>
</dbReference>
<dbReference type="InterPro" id="IPR007110">
    <property type="entry name" value="Ig-like_dom"/>
</dbReference>
<evidence type="ECO:0000256" key="1">
    <source>
        <dbReference type="ARBA" id="ARBA00022729"/>
    </source>
</evidence>
<gene>
    <name evidence="4" type="ORF">DAT39_021047</name>
</gene>
<keyword evidence="5" id="KW-1185">Reference proteome</keyword>
<dbReference type="Gene3D" id="2.60.40.10">
    <property type="entry name" value="Immunoglobulins"/>
    <property type="match status" value="2"/>
</dbReference>
<dbReference type="InterPro" id="IPR036179">
    <property type="entry name" value="Ig-like_dom_sf"/>
</dbReference>
<feature type="non-terminal residue" evidence="4">
    <location>
        <position position="1"/>
    </location>
</feature>
<keyword evidence="2" id="KW-1015">Disulfide bond</keyword>
<dbReference type="OrthoDB" id="10012075at2759"/>
<feature type="domain" description="Ig-like" evidence="3">
    <location>
        <begin position="86"/>
        <end position="172"/>
    </location>
</feature>
<dbReference type="InterPro" id="IPR003599">
    <property type="entry name" value="Ig_sub"/>
</dbReference>
<keyword evidence="4" id="KW-0675">Receptor</keyword>
<dbReference type="PROSITE" id="PS50835">
    <property type="entry name" value="IG_LIKE"/>
    <property type="match status" value="2"/>
</dbReference>
<dbReference type="PANTHER" id="PTHR11481:SF64">
    <property type="entry name" value="FC RECEPTOR-LIKE PROTEIN 4"/>
    <property type="match status" value="1"/>
</dbReference>
<accession>A0A8J4T4U1</accession>